<dbReference type="AlphaFoldDB" id="A0A0L0UUC7"/>
<dbReference type="EMBL" id="AJIL01000261">
    <property type="protein sequence ID" value="KNE90359.1"/>
    <property type="molecule type" value="Genomic_DNA"/>
</dbReference>
<protein>
    <submittedName>
        <fullName evidence="1">Uncharacterized protein</fullName>
    </submittedName>
</protein>
<sequence>MAASPSTSQELAERRFAASTTKLIQQQGDSVIQGFTIVIKKYDPHHSSEQQDTVHYPKHLEELTAETTASKKEFYTSLLDLVLPLLKQQITSLSSLLDPIHLWNEPNFTYELILSIQS</sequence>
<reference evidence="2" key="1">
    <citation type="submission" date="2014-03" db="EMBL/GenBank/DDBJ databases">
        <title>The Genome Sequence of Puccinia striiformis f. sp. tritici PST-78.</title>
        <authorList>
            <consortium name="The Broad Institute Genome Sequencing Platform"/>
            <person name="Cuomo C."/>
            <person name="Hulbert S."/>
            <person name="Chen X."/>
            <person name="Walker B."/>
            <person name="Young S.K."/>
            <person name="Zeng Q."/>
            <person name="Gargeya S."/>
            <person name="Fitzgerald M."/>
            <person name="Haas B."/>
            <person name="Abouelleil A."/>
            <person name="Alvarado L."/>
            <person name="Arachchi H.M."/>
            <person name="Berlin A.M."/>
            <person name="Chapman S.B."/>
            <person name="Goldberg J."/>
            <person name="Griggs A."/>
            <person name="Gujja S."/>
            <person name="Hansen M."/>
            <person name="Howarth C."/>
            <person name="Imamovic A."/>
            <person name="Larimer J."/>
            <person name="McCowan C."/>
            <person name="Montmayeur A."/>
            <person name="Murphy C."/>
            <person name="Neiman D."/>
            <person name="Pearson M."/>
            <person name="Priest M."/>
            <person name="Roberts A."/>
            <person name="Saif S."/>
            <person name="Shea T."/>
            <person name="Sisk P."/>
            <person name="Sykes S."/>
            <person name="Wortman J."/>
            <person name="Nusbaum C."/>
            <person name="Birren B."/>
        </authorList>
    </citation>
    <scope>NUCLEOTIDE SEQUENCE [LARGE SCALE GENOMIC DNA]</scope>
    <source>
        <strain evidence="2">race PST-78</strain>
    </source>
</reference>
<proteinExistence type="predicted"/>
<keyword evidence="2" id="KW-1185">Reference proteome</keyword>
<name>A0A0L0UUC7_9BASI</name>
<dbReference type="PANTHER" id="PTHR33069">
    <property type="entry name" value="CHROMOSOME 7, WHOLE GENOME SHOTGUN SEQUENCE-RELATED"/>
    <property type="match status" value="1"/>
</dbReference>
<gene>
    <name evidence="1" type="ORF">PSTG_16182</name>
</gene>
<evidence type="ECO:0000313" key="2">
    <source>
        <dbReference type="Proteomes" id="UP000054564"/>
    </source>
</evidence>
<evidence type="ECO:0000313" key="1">
    <source>
        <dbReference type="EMBL" id="KNE90359.1"/>
    </source>
</evidence>
<organism evidence="1 2">
    <name type="scientific">Puccinia striiformis f. sp. tritici PST-78</name>
    <dbReference type="NCBI Taxonomy" id="1165861"/>
    <lineage>
        <taxon>Eukaryota</taxon>
        <taxon>Fungi</taxon>
        <taxon>Dikarya</taxon>
        <taxon>Basidiomycota</taxon>
        <taxon>Pucciniomycotina</taxon>
        <taxon>Pucciniomycetes</taxon>
        <taxon>Pucciniales</taxon>
        <taxon>Pucciniaceae</taxon>
        <taxon>Puccinia</taxon>
    </lineage>
</organism>
<comment type="caution">
    <text evidence="1">The sequence shown here is derived from an EMBL/GenBank/DDBJ whole genome shotgun (WGS) entry which is preliminary data.</text>
</comment>
<dbReference type="Proteomes" id="UP000054564">
    <property type="component" value="Unassembled WGS sequence"/>
</dbReference>
<accession>A0A0L0UUC7</accession>
<dbReference type="PANTHER" id="PTHR33069:SF3">
    <property type="entry name" value="DYNEIN HEAVY CHAIN TAIL DOMAIN-CONTAINING PROTEIN"/>
    <property type="match status" value="1"/>
</dbReference>